<protein>
    <submittedName>
        <fullName evidence="2">Uncharacterized protein</fullName>
    </submittedName>
</protein>
<dbReference type="Proteomes" id="UP000237000">
    <property type="component" value="Unassembled WGS sequence"/>
</dbReference>
<feature type="non-terminal residue" evidence="2">
    <location>
        <position position="1"/>
    </location>
</feature>
<evidence type="ECO:0000313" key="3">
    <source>
        <dbReference type="Proteomes" id="UP000237000"/>
    </source>
</evidence>
<dbReference type="InParanoid" id="A0A2P5CX98"/>
<evidence type="ECO:0000313" key="2">
    <source>
        <dbReference type="EMBL" id="PON65641.1"/>
    </source>
</evidence>
<evidence type="ECO:0000256" key="1">
    <source>
        <dbReference type="SAM" id="MobiDB-lite"/>
    </source>
</evidence>
<keyword evidence="3" id="KW-1185">Reference proteome</keyword>
<gene>
    <name evidence="2" type="ORF">TorRG33x02_270120</name>
</gene>
<name>A0A2P5CX98_TREOI</name>
<sequence>TPKHLFMFPKQYKNIDHNHDGTADEQRHQEQEYDGQDGREHDQNSAVVNGTAEEDERLIAKQIED</sequence>
<dbReference type="AlphaFoldDB" id="A0A2P5CX98"/>
<accession>A0A2P5CX98</accession>
<dbReference type="EMBL" id="JXTC01000318">
    <property type="protein sequence ID" value="PON65641.1"/>
    <property type="molecule type" value="Genomic_DNA"/>
</dbReference>
<organism evidence="2 3">
    <name type="scientific">Trema orientale</name>
    <name type="common">Charcoal tree</name>
    <name type="synonym">Celtis orientalis</name>
    <dbReference type="NCBI Taxonomy" id="63057"/>
    <lineage>
        <taxon>Eukaryota</taxon>
        <taxon>Viridiplantae</taxon>
        <taxon>Streptophyta</taxon>
        <taxon>Embryophyta</taxon>
        <taxon>Tracheophyta</taxon>
        <taxon>Spermatophyta</taxon>
        <taxon>Magnoliopsida</taxon>
        <taxon>eudicotyledons</taxon>
        <taxon>Gunneridae</taxon>
        <taxon>Pentapetalae</taxon>
        <taxon>rosids</taxon>
        <taxon>fabids</taxon>
        <taxon>Rosales</taxon>
        <taxon>Cannabaceae</taxon>
        <taxon>Trema</taxon>
    </lineage>
</organism>
<proteinExistence type="predicted"/>
<feature type="compositionally biased region" description="Basic and acidic residues" evidence="1">
    <location>
        <begin position="13"/>
        <end position="43"/>
    </location>
</feature>
<feature type="region of interest" description="Disordered" evidence="1">
    <location>
        <begin position="12"/>
        <end position="65"/>
    </location>
</feature>
<reference evidence="3" key="1">
    <citation type="submission" date="2016-06" db="EMBL/GenBank/DDBJ databases">
        <title>Parallel loss of symbiosis genes in relatives of nitrogen-fixing non-legume Parasponia.</title>
        <authorList>
            <person name="Van Velzen R."/>
            <person name="Holmer R."/>
            <person name="Bu F."/>
            <person name="Rutten L."/>
            <person name="Van Zeijl A."/>
            <person name="Liu W."/>
            <person name="Santuari L."/>
            <person name="Cao Q."/>
            <person name="Sharma T."/>
            <person name="Shen D."/>
            <person name="Roswanjaya Y."/>
            <person name="Wardhani T."/>
            <person name="Kalhor M.S."/>
            <person name="Jansen J."/>
            <person name="Van den Hoogen J."/>
            <person name="Gungor B."/>
            <person name="Hartog M."/>
            <person name="Hontelez J."/>
            <person name="Verver J."/>
            <person name="Yang W.-C."/>
            <person name="Schijlen E."/>
            <person name="Repin R."/>
            <person name="Schilthuizen M."/>
            <person name="Schranz E."/>
            <person name="Heidstra R."/>
            <person name="Miyata K."/>
            <person name="Fedorova E."/>
            <person name="Kohlen W."/>
            <person name="Bisseling T."/>
            <person name="Smit S."/>
            <person name="Geurts R."/>
        </authorList>
    </citation>
    <scope>NUCLEOTIDE SEQUENCE [LARGE SCALE GENOMIC DNA]</scope>
    <source>
        <strain evidence="3">cv. RG33-2</strain>
    </source>
</reference>
<comment type="caution">
    <text evidence="2">The sequence shown here is derived from an EMBL/GenBank/DDBJ whole genome shotgun (WGS) entry which is preliminary data.</text>
</comment>